<dbReference type="PROSITE" id="PS01047">
    <property type="entry name" value="HMA_1"/>
    <property type="match status" value="1"/>
</dbReference>
<dbReference type="STRING" id="322505.SAMN04487836_11325"/>
<evidence type="ECO:0000313" key="4">
    <source>
        <dbReference type="Proteomes" id="UP000183028"/>
    </source>
</evidence>
<dbReference type="InterPro" id="IPR006121">
    <property type="entry name" value="HMA_dom"/>
</dbReference>
<feature type="domain" description="HMA" evidence="2">
    <location>
        <begin position="51"/>
        <end position="115"/>
    </location>
</feature>
<dbReference type="SUPFAM" id="SSF55008">
    <property type="entry name" value="HMA, heavy metal-associated domain"/>
    <property type="match status" value="1"/>
</dbReference>
<dbReference type="InterPro" id="IPR036163">
    <property type="entry name" value="HMA_dom_sf"/>
</dbReference>
<gene>
    <name evidence="3" type="ORF">SAMN04487834_105920</name>
</gene>
<dbReference type="Proteomes" id="UP000183028">
    <property type="component" value="Unassembled WGS sequence"/>
</dbReference>
<evidence type="ECO:0000259" key="2">
    <source>
        <dbReference type="PROSITE" id="PS50846"/>
    </source>
</evidence>
<reference evidence="4" key="1">
    <citation type="submission" date="2016-10" db="EMBL/GenBank/DDBJ databases">
        <authorList>
            <person name="Varghese N."/>
        </authorList>
    </citation>
    <scope>NUCLEOTIDE SEQUENCE [LARGE SCALE GENOMIC DNA]</scope>
    <source>
        <strain evidence="4">DSM 20406</strain>
    </source>
</reference>
<proteinExistence type="predicted"/>
<evidence type="ECO:0000313" key="3">
    <source>
        <dbReference type="EMBL" id="SEJ12462.1"/>
    </source>
</evidence>
<keyword evidence="4" id="KW-1185">Reference proteome</keyword>
<organism evidence="3 4">
    <name type="scientific">Sharpea azabuensis</name>
    <dbReference type="NCBI Taxonomy" id="322505"/>
    <lineage>
        <taxon>Bacteria</taxon>
        <taxon>Bacillati</taxon>
        <taxon>Bacillota</taxon>
        <taxon>Erysipelotrichia</taxon>
        <taxon>Erysipelotrichales</taxon>
        <taxon>Coprobacillaceae</taxon>
        <taxon>Sharpea</taxon>
    </lineage>
</organism>
<sequence length="117" mass="12934">MATVIIGVIIAIFFIYGIRHMLTSSKEGCCSTGDHLQKIKPEDTNKKHYPYSTSFTVQDMHCANCATKISNALNSQKDTMASINLTKKEVTVLTKQEPNINTITSAIHHAGYSCQIK</sequence>
<name>A0A1H6WIZ5_9FIRM</name>
<evidence type="ECO:0000256" key="1">
    <source>
        <dbReference type="ARBA" id="ARBA00022723"/>
    </source>
</evidence>
<accession>A0A1H6WIZ5</accession>
<dbReference type="AlphaFoldDB" id="A0A1H6WIZ5"/>
<dbReference type="Gene3D" id="3.30.70.100">
    <property type="match status" value="1"/>
</dbReference>
<dbReference type="Pfam" id="PF00403">
    <property type="entry name" value="HMA"/>
    <property type="match status" value="1"/>
</dbReference>
<keyword evidence="1" id="KW-0479">Metal-binding</keyword>
<dbReference type="PROSITE" id="PS50846">
    <property type="entry name" value="HMA_2"/>
    <property type="match status" value="1"/>
</dbReference>
<dbReference type="EMBL" id="FNYK01000059">
    <property type="protein sequence ID" value="SEJ12462.1"/>
    <property type="molecule type" value="Genomic_DNA"/>
</dbReference>
<protein>
    <submittedName>
        <fullName evidence="3">Heavy-metal-associated domain-containing protein</fullName>
    </submittedName>
</protein>
<dbReference type="CDD" id="cd00371">
    <property type="entry name" value="HMA"/>
    <property type="match status" value="1"/>
</dbReference>
<dbReference type="InterPro" id="IPR017969">
    <property type="entry name" value="Heavy-metal-associated_CS"/>
</dbReference>
<dbReference type="eggNOG" id="COG2608">
    <property type="taxonomic scope" value="Bacteria"/>
</dbReference>
<dbReference type="RefSeq" id="WP_074732608.1">
    <property type="nucleotide sequence ID" value="NZ_CACVPP010000029.1"/>
</dbReference>
<dbReference type="OrthoDB" id="9813965at2"/>
<dbReference type="GO" id="GO:0046872">
    <property type="term" value="F:metal ion binding"/>
    <property type="evidence" value="ECO:0007669"/>
    <property type="project" value="UniProtKB-KW"/>
</dbReference>